<dbReference type="RefSeq" id="WP_041089798.1">
    <property type="nucleotide sequence ID" value="NZ_JXRP01000018.1"/>
</dbReference>
<dbReference type="Pfam" id="PF02537">
    <property type="entry name" value="CRCB"/>
    <property type="match status" value="1"/>
</dbReference>
<dbReference type="InterPro" id="IPR003691">
    <property type="entry name" value="FluC"/>
</dbReference>
<feature type="transmembrane region" description="Helical" evidence="10">
    <location>
        <begin position="5"/>
        <end position="24"/>
    </location>
</feature>
<protein>
    <recommendedName>
        <fullName evidence="10">Fluoride-specific ion channel FluC</fullName>
    </recommendedName>
</protein>
<keyword evidence="6 10" id="KW-0407">Ion channel</keyword>
<dbReference type="PANTHER" id="PTHR28259:SF1">
    <property type="entry name" value="FLUORIDE EXPORT PROTEIN 1-RELATED"/>
    <property type="match status" value="1"/>
</dbReference>
<dbReference type="AlphaFoldDB" id="A0A0C2V8Z1"/>
<evidence type="ECO:0000256" key="8">
    <source>
        <dbReference type="ARBA" id="ARBA00035585"/>
    </source>
</evidence>
<evidence type="ECO:0000256" key="3">
    <source>
        <dbReference type="ARBA" id="ARBA00022692"/>
    </source>
</evidence>
<keyword evidence="10" id="KW-0406">Ion transport</keyword>
<keyword evidence="2 10" id="KW-1003">Cell membrane</keyword>
<dbReference type="PATRIC" id="fig|889306.3.peg.2998"/>
<comment type="catalytic activity">
    <reaction evidence="8">
        <text>fluoride(in) = fluoride(out)</text>
        <dbReference type="Rhea" id="RHEA:76159"/>
        <dbReference type="ChEBI" id="CHEBI:17051"/>
    </reaction>
    <physiologicalReaction direction="left-to-right" evidence="8">
        <dbReference type="Rhea" id="RHEA:76160"/>
    </physiologicalReaction>
</comment>
<keyword evidence="5 10" id="KW-0472">Membrane</keyword>
<evidence type="ECO:0000256" key="10">
    <source>
        <dbReference type="HAMAP-Rule" id="MF_00454"/>
    </source>
</evidence>
<evidence type="ECO:0000256" key="5">
    <source>
        <dbReference type="ARBA" id="ARBA00023136"/>
    </source>
</evidence>
<dbReference type="GO" id="GO:0140114">
    <property type="term" value="P:cellular detoxification of fluoride"/>
    <property type="evidence" value="ECO:0007669"/>
    <property type="project" value="UniProtKB-UniRule"/>
</dbReference>
<dbReference type="PANTHER" id="PTHR28259">
    <property type="entry name" value="FLUORIDE EXPORT PROTEIN 1-RELATED"/>
    <property type="match status" value="1"/>
</dbReference>
<dbReference type="GO" id="GO:0005886">
    <property type="term" value="C:plasma membrane"/>
    <property type="evidence" value="ECO:0007669"/>
    <property type="project" value="UniProtKB-SubCell"/>
</dbReference>
<dbReference type="GO" id="GO:0062054">
    <property type="term" value="F:fluoride channel activity"/>
    <property type="evidence" value="ECO:0007669"/>
    <property type="project" value="UniProtKB-UniRule"/>
</dbReference>
<feature type="transmembrane region" description="Helical" evidence="10">
    <location>
        <begin position="30"/>
        <end position="50"/>
    </location>
</feature>
<name>A0A0C2V8Z1_9BACL</name>
<keyword evidence="10" id="KW-0813">Transport</keyword>
<feature type="transmembrane region" description="Helical" evidence="10">
    <location>
        <begin position="62"/>
        <end position="80"/>
    </location>
</feature>
<gene>
    <name evidence="10" type="primary">fluC</name>
    <name evidence="10" type="synonym">crcB</name>
    <name evidence="11" type="ORF">KP78_29860</name>
</gene>
<evidence type="ECO:0000256" key="2">
    <source>
        <dbReference type="ARBA" id="ARBA00022475"/>
    </source>
</evidence>
<evidence type="ECO:0000256" key="1">
    <source>
        <dbReference type="ARBA" id="ARBA00004651"/>
    </source>
</evidence>
<dbReference type="OrthoDB" id="9799631at2"/>
<comment type="caution">
    <text evidence="10">Lacks conserved residue(s) required for the propagation of feature annotation.</text>
</comment>
<evidence type="ECO:0000256" key="4">
    <source>
        <dbReference type="ARBA" id="ARBA00022989"/>
    </source>
</evidence>
<evidence type="ECO:0000256" key="6">
    <source>
        <dbReference type="ARBA" id="ARBA00023303"/>
    </source>
</evidence>
<evidence type="ECO:0000256" key="7">
    <source>
        <dbReference type="ARBA" id="ARBA00035120"/>
    </source>
</evidence>
<dbReference type="STRING" id="889306.KP78_29860"/>
<reference evidence="11 12" key="1">
    <citation type="submission" date="2015-01" db="EMBL/GenBank/DDBJ databases">
        <title>Genome sequencing of Jeotgalibacillus soli.</title>
        <authorList>
            <person name="Goh K.M."/>
            <person name="Chan K.-G."/>
            <person name="Yaakop A.S."/>
            <person name="Ee R."/>
            <person name="Gan H.M."/>
            <person name="Chan C.S."/>
        </authorList>
    </citation>
    <scope>NUCLEOTIDE SEQUENCE [LARGE SCALE GENOMIC DNA]</scope>
    <source>
        <strain evidence="11 12">P9</strain>
    </source>
</reference>
<evidence type="ECO:0000313" key="11">
    <source>
        <dbReference type="EMBL" id="KIL45442.1"/>
    </source>
</evidence>
<comment type="function">
    <text evidence="9 10">Fluoride-specific ion channel. Important for reducing fluoride concentration in the cell, thus reducing its toxicity.</text>
</comment>
<dbReference type="HAMAP" id="MF_00454">
    <property type="entry name" value="FluC"/>
    <property type="match status" value="1"/>
</dbReference>
<accession>A0A0C2V8Z1</accession>
<organism evidence="11 12">
    <name type="scientific">Jeotgalibacillus soli</name>
    <dbReference type="NCBI Taxonomy" id="889306"/>
    <lineage>
        <taxon>Bacteria</taxon>
        <taxon>Bacillati</taxon>
        <taxon>Bacillota</taxon>
        <taxon>Bacilli</taxon>
        <taxon>Bacillales</taxon>
        <taxon>Caryophanaceae</taxon>
        <taxon>Jeotgalibacillus</taxon>
    </lineage>
</organism>
<feature type="transmembrane region" description="Helical" evidence="10">
    <location>
        <begin position="92"/>
        <end position="117"/>
    </location>
</feature>
<evidence type="ECO:0000313" key="12">
    <source>
        <dbReference type="Proteomes" id="UP000031938"/>
    </source>
</evidence>
<dbReference type="EMBL" id="JXRP01000018">
    <property type="protein sequence ID" value="KIL45442.1"/>
    <property type="molecule type" value="Genomic_DNA"/>
</dbReference>
<dbReference type="Proteomes" id="UP000031938">
    <property type="component" value="Unassembled WGS sequence"/>
</dbReference>
<comment type="similarity">
    <text evidence="7 10">Belongs to the fluoride channel Fluc/FEX (TC 1.A.43) family.</text>
</comment>
<evidence type="ECO:0000256" key="9">
    <source>
        <dbReference type="ARBA" id="ARBA00049940"/>
    </source>
</evidence>
<comment type="caution">
    <text evidence="11">The sequence shown here is derived from an EMBL/GenBank/DDBJ whole genome shotgun (WGS) entry which is preliminary data.</text>
</comment>
<keyword evidence="12" id="KW-1185">Reference proteome</keyword>
<comment type="subcellular location">
    <subcellularLocation>
        <location evidence="1 10">Cell membrane</location>
        <topology evidence="1 10">Multi-pass membrane protein</topology>
    </subcellularLocation>
</comment>
<keyword evidence="3 10" id="KW-0812">Transmembrane</keyword>
<sequence length="125" mass="13610">MNVFYVATGGAIGALLRWFITLLFPFTYPIPLNILLANLIGTFLLSFITFRFIEGKKGNERVGLFFGTGMLSSFTTVSAFSVESILVLKDNIVFGMVYIMVTLVGGTLLTVLGAFLASGLKKEKP</sequence>
<proteinExistence type="inferred from homology"/>
<keyword evidence="4 10" id="KW-1133">Transmembrane helix</keyword>